<keyword evidence="2" id="KW-1185">Reference proteome</keyword>
<reference evidence="1 2" key="1">
    <citation type="submission" date="2019-12" db="EMBL/GenBank/DDBJ databases">
        <authorList>
            <person name="Scholz U."/>
            <person name="Mascher M."/>
            <person name="Fiebig A."/>
        </authorList>
    </citation>
    <scope>NUCLEOTIDE SEQUENCE</scope>
</reference>
<dbReference type="AlphaFoldDB" id="A0A7I8IR57"/>
<evidence type="ECO:0000313" key="1">
    <source>
        <dbReference type="EMBL" id="CAA2620708.1"/>
    </source>
</evidence>
<proteinExistence type="predicted"/>
<gene>
    <name evidence="1" type="ORF">SI7747_05006877</name>
</gene>
<evidence type="ECO:0000313" key="2">
    <source>
        <dbReference type="Proteomes" id="UP001189122"/>
    </source>
</evidence>
<name>A0A7I8IR57_SPIIN</name>
<sequence>MTAQVSTGALVVLALYATELFSVLNRFRTKKIPAHSVQPLSGRGRMIFSALLESTSADHCRRRGGPCNSRGGHGRSAVITPLQQTSRRTWAPPQCCRRCHGLRRSPCGEARSNEDRCCYTDRVNIHGRLVSPHPSLLGGGTNLSFPAYKISEHERSRGVPQPADGGRG</sequence>
<organism evidence="1">
    <name type="scientific">Spirodela intermedia</name>
    <name type="common">Intermediate duckweed</name>
    <dbReference type="NCBI Taxonomy" id="51605"/>
    <lineage>
        <taxon>Eukaryota</taxon>
        <taxon>Viridiplantae</taxon>
        <taxon>Streptophyta</taxon>
        <taxon>Embryophyta</taxon>
        <taxon>Tracheophyta</taxon>
        <taxon>Spermatophyta</taxon>
        <taxon>Magnoliopsida</taxon>
        <taxon>Liliopsida</taxon>
        <taxon>Araceae</taxon>
        <taxon>Lemnoideae</taxon>
        <taxon>Spirodela</taxon>
    </lineage>
</organism>
<protein>
    <submittedName>
        <fullName evidence="1">Uncharacterized protein</fullName>
    </submittedName>
</protein>
<dbReference type="EMBL" id="LR743592">
    <property type="protein sequence ID" value="CAA2620708.1"/>
    <property type="molecule type" value="Genomic_DNA"/>
</dbReference>
<dbReference type="EMBL" id="CACRZD030000005">
    <property type="protein sequence ID" value="CAA6660460.1"/>
    <property type="molecule type" value="Genomic_DNA"/>
</dbReference>
<accession>A0A7I8IR57</accession>
<dbReference type="Proteomes" id="UP001189122">
    <property type="component" value="Unassembled WGS sequence"/>
</dbReference>